<gene>
    <name evidence="11" type="ORF">SCHPADRAFT_829937</name>
</gene>
<dbReference type="PRINTS" id="PR00344">
    <property type="entry name" value="BCTRLSENSOR"/>
</dbReference>
<dbReference type="EMBL" id="KQ085983">
    <property type="protein sequence ID" value="KLO12174.1"/>
    <property type="molecule type" value="Genomic_DNA"/>
</dbReference>
<feature type="transmembrane region" description="Helical" evidence="8">
    <location>
        <begin position="337"/>
        <end position="354"/>
    </location>
</feature>
<evidence type="ECO:0000313" key="12">
    <source>
        <dbReference type="Proteomes" id="UP000053477"/>
    </source>
</evidence>
<evidence type="ECO:0000256" key="3">
    <source>
        <dbReference type="ARBA" id="ARBA00022553"/>
    </source>
</evidence>
<dbReference type="CDD" id="cd17546">
    <property type="entry name" value="REC_hyHK_CKI1_RcsC-like"/>
    <property type="match status" value="1"/>
</dbReference>
<keyword evidence="8" id="KW-1133">Transmembrane helix</keyword>
<dbReference type="OrthoDB" id="60033at2759"/>
<feature type="compositionally biased region" description="Polar residues" evidence="7">
    <location>
        <begin position="178"/>
        <end position="187"/>
    </location>
</feature>
<evidence type="ECO:0000256" key="5">
    <source>
        <dbReference type="ARBA" id="ARBA00022777"/>
    </source>
</evidence>
<keyword evidence="4" id="KW-0808">Transferase</keyword>
<dbReference type="STRING" id="27342.A0A0H2RJX3"/>
<feature type="compositionally biased region" description="Basic and acidic residues" evidence="7">
    <location>
        <begin position="12"/>
        <end position="26"/>
    </location>
</feature>
<feature type="transmembrane region" description="Helical" evidence="8">
    <location>
        <begin position="383"/>
        <end position="402"/>
    </location>
</feature>
<keyword evidence="8" id="KW-0472">Membrane</keyword>
<dbReference type="InterPro" id="IPR004358">
    <property type="entry name" value="Sig_transdc_His_kin-like_C"/>
</dbReference>
<dbReference type="InterPro" id="IPR005467">
    <property type="entry name" value="His_kinase_dom"/>
</dbReference>
<dbReference type="GO" id="GO:0009927">
    <property type="term" value="F:histidine phosphotransfer kinase activity"/>
    <property type="evidence" value="ECO:0007669"/>
    <property type="project" value="TreeGrafter"/>
</dbReference>
<dbReference type="AlphaFoldDB" id="A0A0H2RJX3"/>
<evidence type="ECO:0000256" key="1">
    <source>
        <dbReference type="ARBA" id="ARBA00000085"/>
    </source>
</evidence>
<dbReference type="SUPFAM" id="SSF55874">
    <property type="entry name" value="ATPase domain of HSP90 chaperone/DNA topoisomerase II/histidine kinase"/>
    <property type="match status" value="1"/>
</dbReference>
<feature type="compositionally biased region" description="Polar residues" evidence="7">
    <location>
        <begin position="976"/>
        <end position="995"/>
    </location>
</feature>
<feature type="compositionally biased region" description="Polar residues" evidence="7">
    <location>
        <begin position="923"/>
        <end position="933"/>
    </location>
</feature>
<feature type="compositionally biased region" description="Polar residues" evidence="7">
    <location>
        <begin position="154"/>
        <end position="163"/>
    </location>
</feature>
<reference evidence="11 12" key="1">
    <citation type="submission" date="2015-04" db="EMBL/GenBank/DDBJ databases">
        <title>Complete genome sequence of Schizopora paradoxa KUC8140, a cosmopolitan wood degrader in East Asia.</title>
        <authorList>
            <consortium name="DOE Joint Genome Institute"/>
            <person name="Min B."/>
            <person name="Park H."/>
            <person name="Jang Y."/>
            <person name="Kim J.-J."/>
            <person name="Kim K.H."/>
            <person name="Pangilinan J."/>
            <person name="Lipzen A."/>
            <person name="Riley R."/>
            <person name="Grigoriev I.V."/>
            <person name="Spatafora J.W."/>
            <person name="Choi I.-G."/>
        </authorList>
    </citation>
    <scope>NUCLEOTIDE SEQUENCE [LARGE SCALE GENOMIC DNA]</scope>
    <source>
        <strain evidence="11 12">KUC8140</strain>
    </source>
</reference>
<dbReference type="InterPro" id="IPR001789">
    <property type="entry name" value="Sig_transdc_resp-reg_receiver"/>
</dbReference>
<dbReference type="Gene3D" id="1.10.287.130">
    <property type="match status" value="1"/>
</dbReference>
<dbReference type="Pfam" id="PF00072">
    <property type="entry name" value="Response_reg"/>
    <property type="match status" value="1"/>
</dbReference>
<feature type="domain" description="Histidine kinase" evidence="9">
    <location>
        <begin position="464"/>
        <end position="802"/>
    </location>
</feature>
<dbReference type="EC" id="2.7.13.3" evidence="2"/>
<feature type="region of interest" description="Disordered" evidence="7">
    <location>
        <begin position="851"/>
        <end position="873"/>
    </location>
</feature>
<feature type="transmembrane region" description="Helical" evidence="8">
    <location>
        <begin position="241"/>
        <end position="264"/>
    </location>
</feature>
<dbReference type="SMART" id="SM00388">
    <property type="entry name" value="HisKA"/>
    <property type="match status" value="1"/>
</dbReference>
<evidence type="ECO:0000256" key="6">
    <source>
        <dbReference type="PROSITE-ProRule" id="PRU00169"/>
    </source>
</evidence>
<dbReference type="SUPFAM" id="SSF47384">
    <property type="entry name" value="Homodimeric domain of signal transducing histidine kinase"/>
    <property type="match status" value="1"/>
</dbReference>
<dbReference type="InterPro" id="IPR036890">
    <property type="entry name" value="HATPase_C_sf"/>
</dbReference>
<dbReference type="Pfam" id="PF02518">
    <property type="entry name" value="HATPase_c"/>
    <property type="match status" value="1"/>
</dbReference>
<feature type="compositionally biased region" description="Basic and acidic residues" evidence="7">
    <location>
        <begin position="815"/>
        <end position="827"/>
    </location>
</feature>
<evidence type="ECO:0000256" key="4">
    <source>
        <dbReference type="ARBA" id="ARBA00022679"/>
    </source>
</evidence>
<feature type="transmembrane region" description="Helical" evidence="8">
    <location>
        <begin position="270"/>
        <end position="291"/>
    </location>
</feature>
<keyword evidence="8" id="KW-0812">Transmembrane</keyword>
<evidence type="ECO:0000256" key="8">
    <source>
        <dbReference type="SAM" id="Phobius"/>
    </source>
</evidence>
<dbReference type="InterPro" id="IPR003594">
    <property type="entry name" value="HATPase_dom"/>
</dbReference>
<name>A0A0H2RJX3_9AGAM</name>
<keyword evidence="12" id="KW-1185">Reference proteome</keyword>
<dbReference type="Gene3D" id="3.40.50.2300">
    <property type="match status" value="1"/>
</dbReference>
<feature type="modified residue" description="4-aspartylphosphate" evidence="6">
    <location>
        <position position="1079"/>
    </location>
</feature>
<feature type="transmembrane region" description="Helical" evidence="8">
    <location>
        <begin position="359"/>
        <end position="377"/>
    </location>
</feature>
<keyword evidence="3 6" id="KW-0597">Phosphoprotein</keyword>
<evidence type="ECO:0000313" key="11">
    <source>
        <dbReference type="EMBL" id="KLO12174.1"/>
    </source>
</evidence>
<dbReference type="SMART" id="SM00387">
    <property type="entry name" value="HATPase_c"/>
    <property type="match status" value="1"/>
</dbReference>
<dbReference type="InterPro" id="IPR036097">
    <property type="entry name" value="HisK_dim/P_sf"/>
</dbReference>
<dbReference type="PROSITE" id="PS50110">
    <property type="entry name" value="RESPONSE_REGULATORY"/>
    <property type="match status" value="1"/>
</dbReference>
<feature type="domain" description="Response regulatory" evidence="10">
    <location>
        <begin position="999"/>
        <end position="1144"/>
    </location>
</feature>
<dbReference type="Pfam" id="PF00512">
    <property type="entry name" value="HisKA"/>
    <property type="match status" value="1"/>
</dbReference>
<evidence type="ECO:0000259" key="9">
    <source>
        <dbReference type="PROSITE" id="PS50109"/>
    </source>
</evidence>
<dbReference type="GO" id="GO:0005886">
    <property type="term" value="C:plasma membrane"/>
    <property type="evidence" value="ECO:0007669"/>
    <property type="project" value="TreeGrafter"/>
</dbReference>
<protein>
    <recommendedName>
        <fullName evidence="2">histidine kinase</fullName>
        <ecNumber evidence="2">2.7.13.3</ecNumber>
    </recommendedName>
</protein>
<dbReference type="PANTHER" id="PTHR43047:SF66">
    <property type="entry name" value="HISKA"/>
    <property type="match status" value="1"/>
</dbReference>
<dbReference type="SMART" id="SM00448">
    <property type="entry name" value="REC"/>
    <property type="match status" value="1"/>
</dbReference>
<accession>A0A0H2RJX3</accession>
<feature type="compositionally biased region" description="Basic residues" evidence="7">
    <location>
        <begin position="1"/>
        <end position="11"/>
    </location>
</feature>
<dbReference type="InParanoid" id="A0A0H2RJX3"/>
<dbReference type="PROSITE" id="PS50109">
    <property type="entry name" value="HIS_KIN"/>
    <property type="match status" value="1"/>
</dbReference>
<dbReference type="InterPro" id="IPR011006">
    <property type="entry name" value="CheY-like_superfamily"/>
</dbReference>
<feature type="region of interest" description="Disordered" evidence="7">
    <location>
        <begin position="807"/>
        <end position="827"/>
    </location>
</feature>
<feature type="transmembrane region" description="Helical" evidence="8">
    <location>
        <begin position="303"/>
        <end position="325"/>
    </location>
</feature>
<dbReference type="Proteomes" id="UP000053477">
    <property type="component" value="Unassembled WGS sequence"/>
</dbReference>
<dbReference type="GO" id="GO:0000155">
    <property type="term" value="F:phosphorelay sensor kinase activity"/>
    <property type="evidence" value="ECO:0007669"/>
    <property type="project" value="InterPro"/>
</dbReference>
<sequence>MSLHGSKRPRNERRSTAKEKEQHAIEDEPDQSPTRSESLPLPVTTRSTGTKKLRAKAKDLDKRWLENPELENDEVERQVAKNARIKTGGGLRVRWARFKQRLGTASALSESLLDGADSADSQRSLRRLVGNGEGDGDDDDPREVDEVVVDNELHSVTQPSEPASGSGGNETGKKKSHSSSLGTGESCSAQNTYGVWESNVILTFLRWRLWPAIENFFGVRFINEAMEQSYRRELWATSKSLALYASLFFVVNWILIIASAVRPFTLSDKLFYYMSGPFLAFPLPFLVIYDLPYRSPKLFQSYLFFMIWSWSFYSTSFLHACGFYSTSNDHCGQRDFISFFYYAIGLPTIGMFGLRQARIIDAAGLVVLFILSSVLIAPQHPAFARNIVNMLIFHFFILYVHYKRETVSLELSKKGHSPIFLCATQNERRLFSLRDQLKVQFRATQKAQINERKAADSKRRLTSYVFHEVRVPLNTALLAVQNMEATSSISKEQDIEWSALGGSLSMMSKVLNDVLDFDRLDSGRFSTVKMPYNLHQSINSMLVPLRLAAEARGQSLQIDLDKNIDSIARRAMHVAQGHDTAKMNKEMEENPDEDGLVVGDEMRLRQVINNLASNACKFTPSGGNIKIVTKLVHPAPACLDLPLENGLDNKEEIKPVQIVDLQPDGENKRPSAKRRSSSKATLPKSKAENGDVVVPNPDAITELSAEKLSVHNSIEELKALSRIVVRVEVHDTGVGIRARDLIDNKLFSPYVQTEIGKYQGGKGTGLGLALVRRIVKLSGGRLGVKSKLGVGSTFWVELPLGVGKKALADSSSRPDFTHDGSDYSEGRRERALGLEEMKFLRAVGEGETPSTAALEHEGPHTSPPPATSSMLTGSSGRVLKSLMDQRGPFQLPGQPKTRHKHDDSVTLSITSATPPVDLRSDEAGSSTGEQGVEQNVLDPKDHDPGAQSEVAPPSEKGEKLVPPPLPGPSISAPPELNTSTTSSEPSHEMLQQPTPQGLRVLVVDDDALTRKLMTRMLARLGCDVDIAENGKIALEKILGDNIPQGASLEPGAPIGLQFHPGLATPSDTHEYIYDVVFLDNQMPVMSGLDTVNVLRSLGRRDLVIGVTGNALLSDQQEYLDVGVDRVLTKPVFEASLKAMLRLASQRRRDLKLPPQSTRTTKVS</sequence>
<evidence type="ECO:0000256" key="7">
    <source>
        <dbReference type="SAM" id="MobiDB-lite"/>
    </source>
</evidence>
<feature type="region of interest" description="Disordered" evidence="7">
    <location>
        <begin position="886"/>
        <end position="995"/>
    </location>
</feature>
<evidence type="ECO:0000259" key="10">
    <source>
        <dbReference type="PROSITE" id="PS50110"/>
    </source>
</evidence>
<comment type="catalytic activity">
    <reaction evidence="1">
        <text>ATP + protein L-histidine = ADP + protein N-phospho-L-histidine.</text>
        <dbReference type="EC" id="2.7.13.3"/>
    </reaction>
</comment>
<organism evidence="11 12">
    <name type="scientific">Schizopora paradoxa</name>
    <dbReference type="NCBI Taxonomy" id="27342"/>
    <lineage>
        <taxon>Eukaryota</taxon>
        <taxon>Fungi</taxon>
        <taxon>Dikarya</taxon>
        <taxon>Basidiomycota</taxon>
        <taxon>Agaricomycotina</taxon>
        <taxon>Agaricomycetes</taxon>
        <taxon>Hymenochaetales</taxon>
        <taxon>Schizoporaceae</taxon>
        <taxon>Schizopora</taxon>
    </lineage>
</organism>
<dbReference type="Gene3D" id="3.30.565.10">
    <property type="entry name" value="Histidine kinase-like ATPase, C-terminal domain"/>
    <property type="match status" value="1"/>
</dbReference>
<dbReference type="SUPFAM" id="SSF52172">
    <property type="entry name" value="CheY-like"/>
    <property type="match status" value="1"/>
</dbReference>
<feature type="region of interest" description="Disordered" evidence="7">
    <location>
        <begin position="1"/>
        <end position="59"/>
    </location>
</feature>
<dbReference type="CDD" id="cd00082">
    <property type="entry name" value="HisKA"/>
    <property type="match status" value="1"/>
</dbReference>
<keyword evidence="5" id="KW-0418">Kinase</keyword>
<dbReference type="InterPro" id="IPR003661">
    <property type="entry name" value="HisK_dim/P_dom"/>
</dbReference>
<proteinExistence type="predicted"/>
<evidence type="ECO:0000256" key="2">
    <source>
        <dbReference type="ARBA" id="ARBA00012438"/>
    </source>
</evidence>
<feature type="region of interest" description="Disordered" evidence="7">
    <location>
        <begin position="661"/>
        <end position="695"/>
    </location>
</feature>
<dbReference type="PANTHER" id="PTHR43047">
    <property type="entry name" value="TWO-COMPONENT HISTIDINE PROTEIN KINASE"/>
    <property type="match status" value="1"/>
</dbReference>
<feature type="region of interest" description="Disordered" evidence="7">
    <location>
        <begin position="152"/>
        <end position="187"/>
    </location>
</feature>